<gene>
    <name evidence="2" type="ORF">SAMN04489724_1311</name>
</gene>
<organism evidence="2 3">
    <name type="scientific">Algoriphagus locisalis</name>
    <dbReference type="NCBI Taxonomy" id="305507"/>
    <lineage>
        <taxon>Bacteria</taxon>
        <taxon>Pseudomonadati</taxon>
        <taxon>Bacteroidota</taxon>
        <taxon>Cytophagia</taxon>
        <taxon>Cytophagales</taxon>
        <taxon>Cyclobacteriaceae</taxon>
        <taxon>Algoriphagus</taxon>
    </lineage>
</organism>
<dbReference type="InterPro" id="IPR045736">
    <property type="entry name" value="START_2"/>
</dbReference>
<reference evidence="3" key="1">
    <citation type="submission" date="2016-10" db="EMBL/GenBank/DDBJ databases">
        <authorList>
            <person name="Varghese N."/>
            <person name="Submissions S."/>
        </authorList>
    </citation>
    <scope>NUCLEOTIDE SEQUENCE [LARGE SCALE GENOMIC DNA]</scope>
    <source>
        <strain evidence="3">DSM 23445</strain>
    </source>
</reference>
<dbReference type="STRING" id="305507.SAMN04489724_1311"/>
<evidence type="ECO:0000313" key="3">
    <source>
        <dbReference type="Proteomes" id="UP000199673"/>
    </source>
</evidence>
<name>A0A1I6YYP1_9BACT</name>
<dbReference type="Pfam" id="PF19569">
    <property type="entry name" value="START_2"/>
    <property type="match status" value="1"/>
</dbReference>
<keyword evidence="3" id="KW-1185">Reference proteome</keyword>
<dbReference type="AlphaFoldDB" id="A0A1I6YYP1"/>
<accession>A0A1I6YYP1</accession>
<evidence type="ECO:0000313" key="2">
    <source>
        <dbReference type="EMBL" id="SFT55554.1"/>
    </source>
</evidence>
<dbReference type="Proteomes" id="UP000199673">
    <property type="component" value="Unassembled WGS sequence"/>
</dbReference>
<dbReference type="EMBL" id="FPBF01000001">
    <property type="protein sequence ID" value="SFT55554.1"/>
    <property type="molecule type" value="Genomic_DNA"/>
</dbReference>
<dbReference type="SUPFAM" id="SSF55961">
    <property type="entry name" value="Bet v1-like"/>
    <property type="match status" value="1"/>
</dbReference>
<dbReference type="InterPro" id="IPR023393">
    <property type="entry name" value="START-like_dom_sf"/>
</dbReference>
<feature type="domain" description="START-like" evidence="1">
    <location>
        <begin position="3"/>
        <end position="130"/>
    </location>
</feature>
<dbReference type="Gene3D" id="3.30.530.20">
    <property type="match status" value="1"/>
</dbReference>
<sequence>MVKNKFVADYQINASKKIVFHYLSTASGLEEWFADEVKINEDKNYIFNFDSEDHYARLASQRSNSHVKFEFYDPKNPDEADHAFIEFKLEENDLTQTLFLKVIDYSDSYEDDELAAIWEGLIGRLKDIIGG</sequence>
<proteinExistence type="predicted"/>
<dbReference type="OrthoDB" id="667567at2"/>
<evidence type="ECO:0000259" key="1">
    <source>
        <dbReference type="Pfam" id="PF19569"/>
    </source>
</evidence>
<protein>
    <recommendedName>
        <fullName evidence="1">START-like domain-containing protein</fullName>
    </recommendedName>
</protein>
<dbReference type="RefSeq" id="WP_091691835.1">
    <property type="nucleotide sequence ID" value="NZ_FPBF01000001.1"/>
</dbReference>